<dbReference type="PANTHER" id="PTHR44086">
    <property type="entry name" value="THIOSULFATE SULFURTRANSFERASE RDL2, MITOCHONDRIAL-RELATED"/>
    <property type="match status" value="1"/>
</dbReference>
<dbReference type="EMBL" id="AFCS01000921">
    <property type="protein sequence ID" value="EHC75970.1"/>
    <property type="molecule type" value="Genomic_DNA"/>
</dbReference>
<dbReference type="AlphaFoldDB" id="G5Q6P4"/>
<protein>
    <submittedName>
        <fullName evidence="2">Rhodanese-related sulfurtransferase</fullName>
    </submittedName>
</protein>
<evidence type="ECO:0000313" key="2">
    <source>
        <dbReference type="EMBL" id="EHC75970.1"/>
    </source>
</evidence>
<dbReference type="Proteomes" id="UP000003221">
    <property type="component" value="Unassembled WGS sequence"/>
</dbReference>
<dbReference type="PANTHER" id="PTHR44086:SF10">
    <property type="entry name" value="THIOSULFATE SULFURTRANSFERASE_RHODANESE-LIKE DOMAIN-CONTAINING PROTEIN 3"/>
    <property type="match status" value="1"/>
</dbReference>
<dbReference type="SUPFAM" id="SSF52821">
    <property type="entry name" value="Rhodanese/Cell cycle control phosphatase"/>
    <property type="match status" value="1"/>
</dbReference>
<keyword evidence="2" id="KW-0808">Transferase</keyword>
<proteinExistence type="predicted"/>
<accession>G5Q6P4</accession>
<dbReference type="PROSITE" id="PS50206">
    <property type="entry name" value="RHODANESE_3"/>
    <property type="match status" value="1"/>
</dbReference>
<comment type="caution">
    <text evidence="2">The sequence shown here is derived from an EMBL/GenBank/DDBJ whole genome shotgun (WGS) entry which is preliminary data.</text>
</comment>
<gene>
    <name evidence="2" type="ORF">LTSEMON_3935</name>
</gene>
<feature type="domain" description="Rhodanese" evidence="1">
    <location>
        <begin position="15"/>
        <end position="105"/>
    </location>
</feature>
<dbReference type="PATRIC" id="fig|913242.3.peg.3387"/>
<dbReference type="InterPro" id="IPR036873">
    <property type="entry name" value="Rhodanese-like_dom_sf"/>
</dbReference>
<dbReference type="GO" id="GO:0004792">
    <property type="term" value="F:thiosulfate-cyanide sulfurtransferase activity"/>
    <property type="evidence" value="ECO:0007669"/>
    <property type="project" value="TreeGrafter"/>
</dbReference>
<dbReference type="SMART" id="SM00450">
    <property type="entry name" value="RHOD"/>
    <property type="match status" value="1"/>
</dbReference>
<evidence type="ECO:0000259" key="1">
    <source>
        <dbReference type="PROSITE" id="PS50206"/>
    </source>
</evidence>
<evidence type="ECO:0000313" key="3">
    <source>
        <dbReference type="Proteomes" id="UP000003221"/>
    </source>
</evidence>
<name>G5Q6P4_SALMO</name>
<reference evidence="2 3" key="1">
    <citation type="journal article" date="2011" name="BMC Genomics">
        <title>Genome sequencing reveals diversification of virulence factor content and possible host adaptation in distinct subpopulations of Salmonella enterica.</title>
        <authorList>
            <person name="den Bakker H.C."/>
            <person name="Moreno Switt A.I."/>
            <person name="Govoni G."/>
            <person name="Cummings C.A."/>
            <person name="Ranieri M.L."/>
            <person name="Degoricija L."/>
            <person name="Hoelzer K."/>
            <person name="Rodriguez-Rivera L.D."/>
            <person name="Brown S."/>
            <person name="Bolchacova E."/>
            <person name="Furtado M.R."/>
            <person name="Wiedmann M."/>
        </authorList>
    </citation>
    <scope>NUCLEOTIDE SEQUENCE [LARGE SCALE GENOMIC DNA]</scope>
    <source>
        <strain evidence="2 3">S5-403</strain>
    </source>
</reference>
<dbReference type="Pfam" id="PF00581">
    <property type="entry name" value="Rhodanese"/>
    <property type="match status" value="1"/>
</dbReference>
<organism evidence="2 3">
    <name type="scientific">Salmonella enterica subsp. enterica serovar Montevideo str. S5-403</name>
    <dbReference type="NCBI Taxonomy" id="913242"/>
    <lineage>
        <taxon>Bacteria</taxon>
        <taxon>Pseudomonadati</taxon>
        <taxon>Pseudomonadota</taxon>
        <taxon>Gammaproteobacteria</taxon>
        <taxon>Enterobacterales</taxon>
        <taxon>Enterobacteriaceae</taxon>
        <taxon>Salmonella</taxon>
    </lineage>
</organism>
<dbReference type="InterPro" id="IPR001763">
    <property type="entry name" value="Rhodanese-like_dom"/>
</dbReference>
<dbReference type="Gene3D" id="3.40.250.10">
    <property type="entry name" value="Rhodanese-like domain"/>
    <property type="match status" value="1"/>
</dbReference>
<sequence length="174" mass="18546">MSIGIVSPREAQALIAQGAKLIDVRDADVYLREHIPHAQLAPLSRLEQGDLPANLRAEQIIFHCQSGKRTSSNAAKLQAIAAPAQVSLLEGGIDGWKAAGLPVTEDKSQPLPLMRQVQIAAGGAPRMGGPKLKVIEVNEDHIVAVQASNEQGEKLILKAEDVTPYCEEGDFGVC</sequence>